<dbReference type="UniPathway" id="UPA00148"/>
<evidence type="ECO:0000256" key="3">
    <source>
        <dbReference type="ARBA" id="ARBA00022573"/>
    </source>
</evidence>
<keyword evidence="10" id="KW-1185">Reference proteome</keyword>
<dbReference type="InterPro" id="IPR035996">
    <property type="entry name" value="4pyrrol_Methylase_sf"/>
</dbReference>
<dbReference type="SUPFAM" id="SSF53790">
    <property type="entry name" value="Tetrapyrrole methylase"/>
    <property type="match status" value="1"/>
</dbReference>
<dbReference type="GO" id="GO:0030788">
    <property type="term" value="F:precorrin-2 C20-methyltransferase activity"/>
    <property type="evidence" value="ECO:0007669"/>
    <property type="project" value="InterPro"/>
</dbReference>
<dbReference type="InterPro" id="IPR014776">
    <property type="entry name" value="4pyrrole_Mease_sub2"/>
</dbReference>
<comment type="caution">
    <text evidence="9">The sequence shown here is derived from an EMBL/GenBank/DDBJ whole genome shotgun (WGS) entry which is preliminary data.</text>
</comment>
<keyword evidence="6" id="KW-0949">S-adenosyl-L-methionine</keyword>
<evidence type="ECO:0000313" key="9">
    <source>
        <dbReference type="EMBL" id="TCS82049.1"/>
    </source>
</evidence>
<keyword evidence="3" id="KW-0169">Cobalamin biosynthesis</keyword>
<accession>A0A4R3KGA6</accession>
<sequence>MTGIFYGIGVGPGDPELLTMKAIKTLENVDVIIAPKTEKKDGSVALSIARPYLKATVEIVYQVFPMITHFEKSPQSWQKNKEEILALLNQGKNVAFLTLGDPMFYSTYIYVHRLLKAEAVDIRTIPGIPAFCAIAGRLEYPLVEGNDIISVIPATADPEKIKKALAVSDNVVIMKVYKNFEEIVAELKAKKLAKNAVMVSRCGLDDEECIYDIEQVKKVPNYLSTILSRRNK</sequence>
<evidence type="ECO:0000256" key="6">
    <source>
        <dbReference type="ARBA" id="ARBA00022691"/>
    </source>
</evidence>
<reference evidence="9 10" key="1">
    <citation type="submission" date="2019-03" db="EMBL/GenBank/DDBJ databases">
        <title>Genomic Encyclopedia of Type Strains, Phase IV (KMG-IV): sequencing the most valuable type-strain genomes for metagenomic binning, comparative biology and taxonomic classification.</title>
        <authorList>
            <person name="Goeker M."/>
        </authorList>
    </citation>
    <scope>NUCLEOTIDE SEQUENCE [LARGE SCALE GENOMIC DNA]</scope>
    <source>
        <strain evidence="9 10">DSM 20467</strain>
    </source>
</reference>
<evidence type="ECO:0000256" key="5">
    <source>
        <dbReference type="ARBA" id="ARBA00022679"/>
    </source>
</evidence>
<evidence type="ECO:0000313" key="10">
    <source>
        <dbReference type="Proteomes" id="UP000295188"/>
    </source>
</evidence>
<gene>
    <name evidence="9" type="ORF">EDC37_101222</name>
</gene>
<dbReference type="Gene3D" id="3.40.1010.10">
    <property type="entry name" value="Cobalt-precorrin-4 Transmethylase, Domain 1"/>
    <property type="match status" value="1"/>
</dbReference>
<dbReference type="CDD" id="cd11645">
    <property type="entry name" value="Precorrin_2_C20_MT"/>
    <property type="match status" value="1"/>
</dbReference>
<dbReference type="PIRSF" id="PIRSF036427">
    <property type="entry name" value="Precrrn-2_mtase"/>
    <property type="match status" value="1"/>
</dbReference>
<dbReference type="InterPro" id="IPR006364">
    <property type="entry name" value="CobI/CbiL/CobIJ_dom"/>
</dbReference>
<proteinExistence type="inferred from homology"/>
<evidence type="ECO:0000256" key="4">
    <source>
        <dbReference type="ARBA" id="ARBA00022603"/>
    </source>
</evidence>
<keyword evidence="4 9" id="KW-0489">Methyltransferase</keyword>
<keyword evidence="5 9" id="KW-0808">Transferase</keyword>
<dbReference type="GO" id="GO:0009236">
    <property type="term" value="P:cobalamin biosynthetic process"/>
    <property type="evidence" value="ECO:0007669"/>
    <property type="project" value="UniProtKB-UniRule"/>
</dbReference>
<name>A0A4R3KGA6_9FIRM</name>
<dbReference type="Gene3D" id="3.30.950.10">
    <property type="entry name" value="Methyltransferase, Cobalt-precorrin-4 Transmethylase, Domain 2"/>
    <property type="match status" value="1"/>
</dbReference>
<dbReference type="InterPro" id="IPR014777">
    <property type="entry name" value="4pyrrole_Mease_sub1"/>
</dbReference>
<dbReference type="PANTHER" id="PTHR43467">
    <property type="entry name" value="COBALT-PRECORRIN-2 C(20)-METHYLTRANSFERASE"/>
    <property type="match status" value="1"/>
</dbReference>
<dbReference type="OrthoDB" id="9804789at2"/>
<comment type="pathway">
    <text evidence="1">Cofactor biosynthesis; adenosylcobalamin biosynthesis.</text>
</comment>
<dbReference type="PANTHER" id="PTHR43467:SF2">
    <property type="entry name" value="COBALT-PRECORRIN-2 C(20)-METHYLTRANSFERASE"/>
    <property type="match status" value="1"/>
</dbReference>
<evidence type="ECO:0000256" key="1">
    <source>
        <dbReference type="ARBA" id="ARBA00004953"/>
    </source>
</evidence>
<feature type="domain" description="Tetrapyrrole methylase" evidence="8">
    <location>
        <begin position="5"/>
        <end position="209"/>
    </location>
</feature>
<protein>
    <submittedName>
        <fullName evidence="9">Precorrin-2/cobalt-factor-2 C20-methyltransferase</fullName>
    </submittedName>
</protein>
<dbReference type="NCBIfam" id="TIGR01467">
    <property type="entry name" value="cobI_cbiL"/>
    <property type="match status" value="1"/>
</dbReference>
<comment type="similarity">
    <text evidence="2 7">Belongs to the precorrin methyltransferase family.</text>
</comment>
<dbReference type="InterPro" id="IPR012382">
    <property type="entry name" value="CobI/CbiL"/>
</dbReference>
<dbReference type="Proteomes" id="UP000295188">
    <property type="component" value="Unassembled WGS sequence"/>
</dbReference>
<dbReference type="EMBL" id="SMAA01000001">
    <property type="protein sequence ID" value="TCS82049.1"/>
    <property type="molecule type" value="Genomic_DNA"/>
</dbReference>
<evidence type="ECO:0000256" key="7">
    <source>
        <dbReference type="PIRNR" id="PIRNR036427"/>
    </source>
</evidence>
<evidence type="ECO:0000259" key="8">
    <source>
        <dbReference type="Pfam" id="PF00590"/>
    </source>
</evidence>
<dbReference type="RefSeq" id="WP_132547020.1">
    <property type="nucleotide sequence ID" value="NZ_SMAA01000001.1"/>
</dbReference>
<organism evidence="9 10">
    <name type="scientific">Pectinatus cerevisiiphilus</name>
    <dbReference type="NCBI Taxonomy" id="86956"/>
    <lineage>
        <taxon>Bacteria</taxon>
        <taxon>Bacillati</taxon>
        <taxon>Bacillota</taxon>
        <taxon>Negativicutes</taxon>
        <taxon>Selenomonadales</taxon>
        <taxon>Selenomonadaceae</taxon>
        <taxon>Pectinatus</taxon>
    </lineage>
</organism>
<dbReference type="GO" id="GO:0032259">
    <property type="term" value="P:methylation"/>
    <property type="evidence" value="ECO:0007669"/>
    <property type="project" value="UniProtKB-KW"/>
</dbReference>
<dbReference type="Pfam" id="PF00590">
    <property type="entry name" value="TP_methylase"/>
    <property type="match status" value="1"/>
</dbReference>
<evidence type="ECO:0000256" key="2">
    <source>
        <dbReference type="ARBA" id="ARBA00005879"/>
    </source>
</evidence>
<dbReference type="AlphaFoldDB" id="A0A4R3KGA6"/>
<dbReference type="InterPro" id="IPR000878">
    <property type="entry name" value="4pyrrol_Mease"/>
</dbReference>